<dbReference type="PRINTS" id="PR00987">
    <property type="entry name" value="TRNASYNTHGLU"/>
</dbReference>
<feature type="domain" description="Aminoacyl-tRNA synthetase class I anticodon-binding" evidence="14">
    <location>
        <begin position="424"/>
        <end position="549"/>
    </location>
</feature>
<keyword evidence="8 11" id="KW-0030">Aminoacyl-tRNA synthetase</keyword>
<dbReference type="InterPro" id="IPR049940">
    <property type="entry name" value="GluQ/Sye"/>
</dbReference>
<dbReference type="GO" id="GO:0005524">
    <property type="term" value="F:ATP binding"/>
    <property type="evidence" value="ECO:0007669"/>
    <property type="project" value="UniProtKB-KW"/>
</dbReference>
<dbReference type="InterPro" id="IPR014729">
    <property type="entry name" value="Rossmann-like_a/b/a_fold"/>
</dbReference>
<evidence type="ECO:0000256" key="1">
    <source>
        <dbReference type="ARBA" id="ARBA00004173"/>
    </source>
</evidence>
<proteinExistence type="inferred from homology"/>
<dbReference type="GO" id="GO:0005739">
    <property type="term" value="C:mitochondrion"/>
    <property type="evidence" value="ECO:0007669"/>
    <property type="project" value="UniProtKB-SubCell"/>
</dbReference>
<name>A0A099P4W3_PICKU</name>
<dbReference type="EMBL" id="JQFK01000012">
    <property type="protein sequence ID" value="KGK39066.1"/>
    <property type="molecule type" value="Genomic_DNA"/>
</dbReference>
<dbReference type="PANTHER" id="PTHR43311">
    <property type="entry name" value="GLUTAMATE--TRNA LIGASE"/>
    <property type="match status" value="1"/>
</dbReference>
<dbReference type="AlphaFoldDB" id="A0A099P4W3"/>
<dbReference type="GO" id="GO:0032543">
    <property type="term" value="P:mitochondrial translation"/>
    <property type="evidence" value="ECO:0007669"/>
    <property type="project" value="EnsemblFungi"/>
</dbReference>
<keyword evidence="5 11" id="KW-0547">Nucleotide-binding</keyword>
<evidence type="ECO:0000313" key="16">
    <source>
        <dbReference type="Proteomes" id="UP000029867"/>
    </source>
</evidence>
<keyword evidence="7 11" id="KW-0648">Protein biosynthesis</keyword>
<dbReference type="GO" id="GO:0006424">
    <property type="term" value="P:glutamyl-tRNA aminoacylation"/>
    <property type="evidence" value="ECO:0007669"/>
    <property type="project" value="InterPro"/>
</dbReference>
<evidence type="ECO:0000256" key="8">
    <source>
        <dbReference type="ARBA" id="ARBA00023146"/>
    </source>
</evidence>
<dbReference type="Gene3D" id="3.40.50.620">
    <property type="entry name" value="HUPs"/>
    <property type="match status" value="1"/>
</dbReference>
<dbReference type="FunFam" id="3.40.50.620:FF:000045">
    <property type="entry name" value="Glutamate--tRNA ligase, mitochondrial"/>
    <property type="match status" value="1"/>
</dbReference>
<dbReference type="InterPro" id="IPR004527">
    <property type="entry name" value="Glu-tRNA-ligase_bac/mito"/>
</dbReference>
<evidence type="ECO:0000256" key="7">
    <source>
        <dbReference type="ARBA" id="ARBA00022917"/>
    </source>
</evidence>
<evidence type="ECO:0000256" key="4">
    <source>
        <dbReference type="ARBA" id="ARBA00022598"/>
    </source>
</evidence>
<reference evidence="16" key="1">
    <citation type="journal article" date="2014" name="Microb. Cell Fact.">
        <title>Exploiting Issatchenkia orientalis SD108 for succinic acid production.</title>
        <authorList>
            <person name="Xiao H."/>
            <person name="Shao Z."/>
            <person name="Jiang Y."/>
            <person name="Dole S."/>
            <person name="Zhao H."/>
        </authorList>
    </citation>
    <scope>NUCLEOTIDE SEQUENCE [LARGE SCALE GENOMIC DNA]</scope>
    <source>
        <strain evidence="16">SD108</strain>
    </source>
</reference>
<dbReference type="HOGENOM" id="CLU_015768_6_3_1"/>
<evidence type="ECO:0000259" key="14">
    <source>
        <dbReference type="Pfam" id="PF19269"/>
    </source>
</evidence>
<dbReference type="InterPro" id="IPR000924">
    <property type="entry name" value="Glu/Gln-tRNA-synth"/>
</dbReference>
<evidence type="ECO:0000256" key="5">
    <source>
        <dbReference type="ARBA" id="ARBA00022741"/>
    </source>
</evidence>
<keyword evidence="4 11" id="KW-0436">Ligase</keyword>
<accession>A0A099P4W3</accession>
<dbReference type="GO" id="GO:0004818">
    <property type="term" value="F:glutamate-tRNA ligase activity"/>
    <property type="evidence" value="ECO:0007669"/>
    <property type="project" value="UniProtKB-EC"/>
</dbReference>
<gene>
    <name evidence="15" type="ORF">JL09_g1774</name>
</gene>
<comment type="subcellular location">
    <subcellularLocation>
        <location evidence="1">Mitochondrion</location>
    </subcellularLocation>
</comment>
<dbReference type="GO" id="GO:0008270">
    <property type="term" value="F:zinc ion binding"/>
    <property type="evidence" value="ECO:0007669"/>
    <property type="project" value="InterPro"/>
</dbReference>
<dbReference type="InterPro" id="IPR020751">
    <property type="entry name" value="aa-tRNA-synth_I_codon-bd_sub2"/>
</dbReference>
<evidence type="ECO:0000256" key="12">
    <source>
        <dbReference type="SAM" id="MobiDB-lite"/>
    </source>
</evidence>
<comment type="similarity">
    <text evidence="2">Belongs to the class-I aminoacyl-tRNA synthetase family. Glutamate--tRNA ligase type 1 subfamily.</text>
</comment>
<dbReference type="Pfam" id="PF00749">
    <property type="entry name" value="tRNA-synt_1c"/>
    <property type="match status" value="1"/>
</dbReference>
<dbReference type="Gene3D" id="1.10.10.350">
    <property type="match status" value="1"/>
</dbReference>
<dbReference type="GO" id="GO:0000049">
    <property type="term" value="F:tRNA binding"/>
    <property type="evidence" value="ECO:0007669"/>
    <property type="project" value="InterPro"/>
</dbReference>
<protein>
    <recommendedName>
        <fullName evidence="10">Glutamate--tRNA ligase, mitochondrial</fullName>
        <ecNumber evidence="3">6.1.1.17</ecNumber>
    </recommendedName>
    <alternativeName>
        <fullName evidence="9">Glutamyl-tRNA synthetase</fullName>
    </alternativeName>
</protein>
<evidence type="ECO:0000256" key="3">
    <source>
        <dbReference type="ARBA" id="ARBA00012835"/>
    </source>
</evidence>
<dbReference type="Proteomes" id="UP000029867">
    <property type="component" value="Unassembled WGS sequence"/>
</dbReference>
<dbReference type="SUPFAM" id="SSF52374">
    <property type="entry name" value="Nucleotidylyl transferase"/>
    <property type="match status" value="1"/>
</dbReference>
<evidence type="ECO:0000256" key="9">
    <source>
        <dbReference type="ARBA" id="ARBA00030865"/>
    </source>
</evidence>
<feature type="domain" description="Glutamyl/glutaminyl-tRNA synthetase class Ib catalytic" evidence="13">
    <location>
        <begin position="59"/>
        <end position="387"/>
    </location>
</feature>
<evidence type="ECO:0000256" key="6">
    <source>
        <dbReference type="ARBA" id="ARBA00022840"/>
    </source>
</evidence>
<dbReference type="HAMAP" id="MF_00022">
    <property type="entry name" value="Glu_tRNA_synth_type1"/>
    <property type="match status" value="1"/>
</dbReference>
<feature type="region of interest" description="Disordered" evidence="12">
    <location>
        <begin position="22"/>
        <end position="49"/>
    </location>
</feature>
<dbReference type="InterPro" id="IPR033910">
    <property type="entry name" value="GluRS_core"/>
</dbReference>
<dbReference type="InterPro" id="IPR045462">
    <property type="entry name" value="aa-tRNA-synth_I_cd-bd"/>
</dbReference>
<evidence type="ECO:0000256" key="11">
    <source>
        <dbReference type="RuleBase" id="RU363037"/>
    </source>
</evidence>
<dbReference type="Pfam" id="PF19269">
    <property type="entry name" value="Anticodon_2"/>
    <property type="match status" value="1"/>
</dbReference>
<evidence type="ECO:0000256" key="10">
    <source>
        <dbReference type="ARBA" id="ARBA00072917"/>
    </source>
</evidence>
<dbReference type="EC" id="6.1.1.17" evidence="3"/>
<evidence type="ECO:0000259" key="13">
    <source>
        <dbReference type="Pfam" id="PF00749"/>
    </source>
</evidence>
<dbReference type="InterPro" id="IPR008925">
    <property type="entry name" value="aa_tRNA-synth_I_cd-bd_sf"/>
</dbReference>
<keyword evidence="6 11" id="KW-0067">ATP-binding</keyword>
<feature type="compositionally biased region" description="Basic and acidic residues" evidence="12">
    <location>
        <begin position="23"/>
        <end position="43"/>
    </location>
</feature>
<organism evidence="15 16">
    <name type="scientific">Pichia kudriavzevii</name>
    <name type="common">Yeast</name>
    <name type="synonym">Issatchenkia orientalis</name>
    <dbReference type="NCBI Taxonomy" id="4909"/>
    <lineage>
        <taxon>Eukaryota</taxon>
        <taxon>Fungi</taxon>
        <taxon>Dikarya</taxon>
        <taxon>Ascomycota</taxon>
        <taxon>Saccharomycotina</taxon>
        <taxon>Pichiomycetes</taxon>
        <taxon>Pichiales</taxon>
        <taxon>Pichiaceae</taxon>
        <taxon>Pichia</taxon>
    </lineage>
</organism>
<dbReference type="InterPro" id="IPR020058">
    <property type="entry name" value="Glu/Gln-tRNA-synth_Ib_cat-dom"/>
</dbReference>
<dbReference type="PANTHER" id="PTHR43311:SF2">
    <property type="entry name" value="GLUTAMATE--TRNA LIGASE, MITOCHONDRIAL-RELATED"/>
    <property type="match status" value="1"/>
</dbReference>
<evidence type="ECO:0000313" key="15">
    <source>
        <dbReference type="EMBL" id="KGK39066.1"/>
    </source>
</evidence>
<dbReference type="SUPFAM" id="SSF48163">
    <property type="entry name" value="An anticodon-binding domain of class I aminoacyl-tRNA synthetases"/>
    <property type="match status" value="1"/>
</dbReference>
<dbReference type="eggNOG" id="KOG1149">
    <property type="taxonomic scope" value="Eukaryota"/>
</dbReference>
<comment type="caution">
    <text evidence="15">The sequence shown here is derived from an EMBL/GenBank/DDBJ whole genome shotgun (WGS) entry which is preliminary data.</text>
</comment>
<dbReference type="NCBIfam" id="TIGR00464">
    <property type="entry name" value="gltX_bact"/>
    <property type="match status" value="1"/>
</dbReference>
<dbReference type="CDD" id="cd00808">
    <property type="entry name" value="GluRS_core"/>
    <property type="match status" value="1"/>
</dbReference>
<sequence length="555" mass="64308">MIVRRTLHTSVTRLGFNLRNLRKGKESEAEKTHLQHEHHDHEHSHHKHSPLLIQPNYPVRTRFAPSPTGYLHLGSLRTALYNYLLAKSTGGQFLLRLEDTDQNRLIQGAEQNIYDTLQWLNMCIDEGPTHPGPHSPYRQSERSHIYEKYSNELLSKGLAYRCFCSKERLDGLRDSARLLKPPTTVSYDRHCFNEISREESDERAQNGEPFTVRFKAPETYPEFTDLLHGTINLQPQINPIDRRFEDPVLMKSDGLPTYHFANVVDDHLMEITHVIRGEEWVASTPKHIALYDAFGWDKPNFIHIPLLTTVEGKKLSKRSGDIDIMSLKKKGYLPESLVNFSVLFGWNPKRKLGEKTSEIHSLSELEKIWSLSGLTKGSAKVDWKKLDYFNKHYLTEKLKDAKFFQSSVIECHTRICRTLNLTDLDVENVGKVLKMTYPSLITLNDFDSSKFHYFFIKPRYKRGEVQKILKINDETLLKISNELVKRSNDLTHLNFNQVIKEILEELPMLKKKILFQALRYALSGPESGINLPIILELLGPEEVQARLDAFNDFLH</sequence>
<evidence type="ECO:0000256" key="2">
    <source>
        <dbReference type="ARBA" id="ARBA00007894"/>
    </source>
</evidence>
<dbReference type="VEuPathDB" id="FungiDB:C5L36_0B04470"/>